<proteinExistence type="predicted"/>
<dbReference type="InterPro" id="IPR028994">
    <property type="entry name" value="Integrin_alpha_N"/>
</dbReference>
<protein>
    <recommendedName>
        <fullName evidence="4">VCBS repeat-containing protein</fullName>
    </recommendedName>
</protein>
<dbReference type="EMBL" id="JACHJQ010000010">
    <property type="protein sequence ID" value="MBB4911523.1"/>
    <property type="molecule type" value="Genomic_DNA"/>
</dbReference>
<reference evidence="2 3" key="1">
    <citation type="submission" date="2020-08" db="EMBL/GenBank/DDBJ databases">
        <title>Genomic Encyclopedia of Type Strains, Phase III (KMG-III): the genomes of soil and plant-associated and newly described type strains.</title>
        <authorList>
            <person name="Whitman W."/>
        </authorList>
    </citation>
    <scope>NUCLEOTIDE SEQUENCE [LARGE SCALE GENOMIC DNA]</scope>
    <source>
        <strain evidence="2 3">CECT 8960</strain>
    </source>
</reference>
<evidence type="ECO:0008006" key="4">
    <source>
        <dbReference type="Google" id="ProtNLM"/>
    </source>
</evidence>
<feature type="signal peptide" evidence="1">
    <location>
        <begin position="1"/>
        <end position="28"/>
    </location>
</feature>
<sequence length="213" mass="22408">MNTRTTAILSTGLMTAAALALVSVPAASATPAGDVTTHADLDGDGTDELVTVRAAGTDAQKLLVEVAGEELRAEVPADAEGIVRPPRIVDLNNDGREELAVRERFSSDTHVFGVWEYADGRLRSLSTPNGHQFRLYDGADDTSTYGYGCVEEDDVRSVVVMNASEDDAGTWSGSQVYYSVADGVVTPTGGDITFTALPFVGPALHPDRDTCAA</sequence>
<accession>A0A7W7QDI7</accession>
<dbReference type="SUPFAM" id="SSF69318">
    <property type="entry name" value="Integrin alpha N-terminal domain"/>
    <property type="match status" value="1"/>
</dbReference>
<organism evidence="2 3">
    <name type="scientific">Actinophytocola algeriensis</name>
    <dbReference type="NCBI Taxonomy" id="1768010"/>
    <lineage>
        <taxon>Bacteria</taxon>
        <taxon>Bacillati</taxon>
        <taxon>Actinomycetota</taxon>
        <taxon>Actinomycetes</taxon>
        <taxon>Pseudonocardiales</taxon>
        <taxon>Pseudonocardiaceae</taxon>
    </lineage>
</organism>
<name>A0A7W7QDI7_9PSEU</name>
<dbReference type="AlphaFoldDB" id="A0A7W7QDI7"/>
<keyword evidence="3" id="KW-1185">Reference proteome</keyword>
<keyword evidence="1" id="KW-0732">Signal</keyword>
<evidence type="ECO:0000313" key="3">
    <source>
        <dbReference type="Proteomes" id="UP000520767"/>
    </source>
</evidence>
<evidence type="ECO:0000256" key="1">
    <source>
        <dbReference type="SAM" id="SignalP"/>
    </source>
</evidence>
<evidence type="ECO:0000313" key="2">
    <source>
        <dbReference type="EMBL" id="MBB4911523.1"/>
    </source>
</evidence>
<dbReference type="RefSeq" id="WP_184815542.1">
    <property type="nucleotide sequence ID" value="NZ_JACHJQ010000010.1"/>
</dbReference>
<feature type="chain" id="PRO_5038372061" description="VCBS repeat-containing protein" evidence="1">
    <location>
        <begin position="29"/>
        <end position="213"/>
    </location>
</feature>
<comment type="caution">
    <text evidence="2">The sequence shown here is derived from an EMBL/GenBank/DDBJ whole genome shotgun (WGS) entry which is preliminary data.</text>
</comment>
<dbReference type="Proteomes" id="UP000520767">
    <property type="component" value="Unassembled WGS sequence"/>
</dbReference>
<gene>
    <name evidence="2" type="ORF">FHR82_007793</name>
</gene>